<dbReference type="Proteomes" id="UP001501319">
    <property type="component" value="Unassembled WGS sequence"/>
</dbReference>
<sequence>MPDVSSYHGIDIVGDGGELSQRYRPAGIPCSATEIRCRRIDSRCYHRQTLVPRVPSEKENEMRRVSVYAISPDRFDAPARTFEDPDDGHFGACRRR</sequence>
<reference evidence="1 2" key="1">
    <citation type="journal article" date="2019" name="Int. J. Syst. Evol. Microbiol.">
        <title>The Global Catalogue of Microorganisms (GCM) 10K type strain sequencing project: providing services to taxonomists for standard genome sequencing and annotation.</title>
        <authorList>
            <consortium name="The Broad Institute Genomics Platform"/>
            <consortium name="The Broad Institute Genome Sequencing Center for Infectious Disease"/>
            <person name="Wu L."/>
            <person name="Ma J."/>
        </authorList>
    </citation>
    <scope>NUCLEOTIDE SEQUENCE [LARGE SCALE GENOMIC DNA]</scope>
    <source>
        <strain evidence="1 2">JCM 14306</strain>
    </source>
</reference>
<gene>
    <name evidence="1" type="ORF">GCM10009744_17850</name>
</gene>
<evidence type="ECO:0000313" key="1">
    <source>
        <dbReference type="EMBL" id="GAA1630217.1"/>
    </source>
</evidence>
<dbReference type="EMBL" id="BAAANE010000004">
    <property type="protein sequence ID" value="GAA1630217.1"/>
    <property type="molecule type" value="Genomic_DNA"/>
</dbReference>
<name>A0ABN2F5S3_9ACTN</name>
<comment type="caution">
    <text evidence="1">The sequence shown here is derived from an EMBL/GenBank/DDBJ whole genome shotgun (WGS) entry which is preliminary data.</text>
</comment>
<proteinExistence type="predicted"/>
<keyword evidence="2" id="KW-1185">Reference proteome</keyword>
<organism evidence="1 2">
    <name type="scientific">Kribbella alba</name>
    <dbReference type="NCBI Taxonomy" id="190197"/>
    <lineage>
        <taxon>Bacteria</taxon>
        <taxon>Bacillati</taxon>
        <taxon>Actinomycetota</taxon>
        <taxon>Actinomycetes</taxon>
        <taxon>Propionibacteriales</taxon>
        <taxon>Kribbellaceae</taxon>
        <taxon>Kribbella</taxon>
    </lineage>
</organism>
<accession>A0ABN2F5S3</accession>
<evidence type="ECO:0000313" key="2">
    <source>
        <dbReference type="Proteomes" id="UP001501319"/>
    </source>
</evidence>
<protein>
    <submittedName>
        <fullName evidence="1">Uncharacterized protein</fullName>
    </submittedName>
</protein>